<gene>
    <name evidence="3" type="ORF">SNE40_018631</name>
</gene>
<sequence>MRENSSSHFVKNQQLFQENQLDSNSSPTMQTVSRRYQDSSQDAKDTFAVKGLIALAMCIVYACILFCIAAIVSTVFTVVKNSASSVCLMVWETESTKTIEVPRTLRNPTRYGQK</sequence>
<dbReference type="AlphaFoldDB" id="A0AAN8J5V1"/>
<keyword evidence="2" id="KW-0472">Membrane</keyword>
<feature type="region of interest" description="Disordered" evidence="1">
    <location>
        <begin position="1"/>
        <end position="37"/>
    </location>
</feature>
<keyword evidence="2" id="KW-1133">Transmembrane helix</keyword>
<feature type="compositionally biased region" description="Polar residues" evidence="1">
    <location>
        <begin position="1"/>
        <end position="34"/>
    </location>
</feature>
<dbReference type="Proteomes" id="UP001347796">
    <property type="component" value="Unassembled WGS sequence"/>
</dbReference>
<keyword evidence="4" id="KW-1185">Reference proteome</keyword>
<feature type="transmembrane region" description="Helical" evidence="2">
    <location>
        <begin position="52"/>
        <end position="79"/>
    </location>
</feature>
<keyword evidence="2" id="KW-0812">Transmembrane</keyword>
<evidence type="ECO:0000256" key="1">
    <source>
        <dbReference type="SAM" id="MobiDB-lite"/>
    </source>
</evidence>
<organism evidence="3 4">
    <name type="scientific">Patella caerulea</name>
    <name type="common">Rayed Mediterranean limpet</name>
    <dbReference type="NCBI Taxonomy" id="87958"/>
    <lineage>
        <taxon>Eukaryota</taxon>
        <taxon>Metazoa</taxon>
        <taxon>Spiralia</taxon>
        <taxon>Lophotrochozoa</taxon>
        <taxon>Mollusca</taxon>
        <taxon>Gastropoda</taxon>
        <taxon>Patellogastropoda</taxon>
        <taxon>Patelloidea</taxon>
        <taxon>Patellidae</taxon>
        <taxon>Patella</taxon>
    </lineage>
</organism>
<protein>
    <submittedName>
        <fullName evidence="3">Uncharacterized protein</fullName>
    </submittedName>
</protein>
<reference evidence="3 4" key="1">
    <citation type="submission" date="2024-01" db="EMBL/GenBank/DDBJ databases">
        <title>The genome of the rayed Mediterranean limpet Patella caerulea (Linnaeus, 1758).</title>
        <authorList>
            <person name="Anh-Thu Weber A."/>
            <person name="Halstead-Nussloch G."/>
        </authorList>
    </citation>
    <scope>NUCLEOTIDE SEQUENCE [LARGE SCALE GENOMIC DNA]</scope>
    <source>
        <strain evidence="3">AATW-2023a</strain>
        <tissue evidence="3">Whole specimen</tissue>
    </source>
</reference>
<evidence type="ECO:0000313" key="3">
    <source>
        <dbReference type="EMBL" id="KAK6170170.1"/>
    </source>
</evidence>
<accession>A0AAN8J5V1</accession>
<dbReference type="EMBL" id="JAZGQO010000014">
    <property type="protein sequence ID" value="KAK6170170.1"/>
    <property type="molecule type" value="Genomic_DNA"/>
</dbReference>
<name>A0AAN8J5V1_PATCE</name>
<evidence type="ECO:0000256" key="2">
    <source>
        <dbReference type="SAM" id="Phobius"/>
    </source>
</evidence>
<comment type="caution">
    <text evidence="3">The sequence shown here is derived from an EMBL/GenBank/DDBJ whole genome shotgun (WGS) entry which is preliminary data.</text>
</comment>
<proteinExistence type="predicted"/>
<evidence type="ECO:0000313" key="4">
    <source>
        <dbReference type="Proteomes" id="UP001347796"/>
    </source>
</evidence>